<comment type="similarity">
    <text evidence="1">Belongs to the FAM114 family.</text>
</comment>
<proteinExistence type="inferred from homology"/>
<dbReference type="OrthoDB" id="5597648at2759"/>
<keyword evidence="5" id="KW-1185">Reference proteome</keyword>
<evidence type="ECO:0000256" key="2">
    <source>
        <dbReference type="ARBA" id="ARBA00022553"/>
    </source>
</evidence>
<organism evidence="4 5">
    <name type="scientific">Litomosoides sigmodontis</name>
    <name type="common">Filarial nematode worm</name>
    <dbReference type="NCBI Taxonomy" id="42156"/>
    <lineage>
        <taxon>Eukaryota</taxon>
        <taxon>Metazoa</taxon>
        <taxon>Ecdysozoa</taxon>
        <taxon>Nematoda</taxon>
        <taxon>Chromadorea</taxon>
        <taxon>Rhabditida</taxon>
        <taxon>Spirurina</taxon>
        <taxon>Spiruromorpha</taxon>
        <taxon>Filarioidea</taxon>
        <taxon>Onchocercidae</taxon>
        <taxon>Litomosoides</taxon>
    </lineage>
</organism>
<reference evidence="4 5" key="1">
    <citation type="submission" date="2018-08" db="EMBL/GenBank/DDBJ databases">
        <authorList>
            <person name="Laetsch R D."/>
            <person name="Stevens L."/>
            <person name="Kumar S."/>
            <person name="Blaxter L. M."/>
        </authorList>
    </citation>
    <scope>NUCLEOTIDE SEQUENCE [LARGE SCALE GENOMIC DNA]</scope>
</reference>
<feature type="region of interest" description="Disordered" evidence="3">
    <location>
        <begin position="1"/>
        <end position="32"/>
    </location>
</feature>
<protein>
    <submittedName>
        <fullName evidence="4">Uncharacterized protein</fullName>
    </submittedName>
</protein>
<name>A0A3P6TUT3_LITSI</name>
<dbReference type="EMBL" id="UYRX01000025">
    <property type="protein sequence ID" value="VDK69754.1"/>
    <property type="molecule type" value="Genomic_DNA"/>
</dbReference>
<sequence length="621" mass="69990">MTDSDTESFHSAVDSLLDEEHTNTSDNNFKRKEIVGERRVDAVEDSEYQFDGSNQSEMLFMNRKKQIFEDRSFSQESAKCKSVLEGRDCDVVSADEAHFDQGRKVIAILSSLDQELKVGDVPSRKTVEVGFQTPQWSTSQLSRPENDNECDEISGKNAKLFATNVFKSEGVRKFGSDSNRKSETESESSGWGLTSRIVDEKCNTNMAQKMIDHEGWDDWGELEDVEKHGDNSAIQNESQELPCTLTCDKQNVIMATDLKAELGTKEIKTNKSFWNWSEFGDMVAAVEEGLTNISSVVESGLGLPTAEELVRNQSIERPANDSGKAIRETKEITSSNIKSYGMLFAGLGANAVTSSLDVLEALGKKTFEKLTVPQQGSEKRRFIFEPERGQNLSEVLRELRESRAEEATLEISCLTKRELAFIDFFEKFSGILHLEGLEMLSKNYLQKIPPQRRREVNEIFAEDLANTLEEYQDDEQENFVHNFKEILLAIALPYKGSGLVDSYTRCQGRLEKLSDCSDRNFELFLECLADFTAESVQSIHKLGQLLLITAAPVKQEPFSEFHNLIGRQISCFSNQFAQHISAVGTPSKEIEELVMEIFLAAGDSFSYVQQSFRLLRPLLLL</sequence>
<accession>A0A3P6TUT3</accession>
<dbReference type="PANTHER" id="PTHR12842:SF6">
    <property type="entry name" value="FI01459P"/>
    <property type="match status" value="1"/>
</dbReference>
<gene>
    <name evidence="4" type="ORF">NLS_LOCUS873</name>
</gene>
<evidence type="ECO:0000313" key="5">
    <source>
        <dbReference type="Proteomes" id="UP000277928"/>
    </source>
</evidence>
<dbReference type="InterPro" id="IPR007998">
    <property type="entry name" value="DUF719"/>
</dbReference>
<feature type="region of interest" description="Disordered" evidence="3">
    <location>
        <begin position="172"/>
        <end position="192"/>
    </location>
</feature>
<dbReference type="OMA" id="HDGWDDW"/>
<evidence type="ECO:0000256" key="3">
    <source>
        <dbReference type="SAM" id="MobiDB-lite"/>
    </source>
</evidence>
<dbReference type="AlphaFoldDB" id="A0A3P6TUT3"/>
<dbReference type="PANTHER" id="PTHR12842">
    <property type="entry name" value="FI01459P"/>
    <property type="match status" value="1"/>
</dbReference>
<evidence type="ECO:0000313" key="4">
    <source>
        <dbReference type="EMBL" id="VDK69754.1"/>
    </source>
</evidence>
<dbReference type="Proteomes" id="UP000277928">
    <property type="component" value="Unassembled WGS sequence"/>
</dbReference>
<keyword evidence="2" id="KW-0597">Phosphoprotein</keyword>
<dbReference type="Pfam" id="PF05334">
    <property type="entry name" value="DUF719"/>
    <property type="match status" value="1"/>
</dbReference>
<feature type="compositionally biased region" description="Basic and acidic residues" evidence="3">
    <location>
        <begin position="18"/>
        <end position="32"/>
    </location>
</feature>
<feature type="compositionally biased region" description="Basic and acidic residues" evidence="3">
    <location>
        <begin position="172"/>
        <end position="184"/>
    </location>
</feature>
<evidence type="ECO:0000256" key="1">
    <source>
        <dbReference type="ARBA" id="ARBA00006903"/>
    </source>
</evidence>